<dbReference type="PANTHER" id="PTHR21600:SF71">
    <property type="entry name" value="PSEUDOURIDINE SYNTHASE"/>
    <property type="match status" value="1"/>
</dbReference>
<dbReference type="OrthoDB" id="9807829at2"/>
<comment type="catalytic activity">
    <reaction evidence="1 5">
        <text>a uridine in RNA = a pseudouridine in RNA</text>
        <dbReference type="Rhea" id="RHEA:48348"/>
        <dbReference type="Rhea" id="RHEA-COMP:12068"/>
        <dbReference type="Rhea" id="RHEA-COMP:12069"/>
        <dbReference type="ChEBI" id="CHEBI:65314"/>
        <dbReference type="ChEBI" id="CHEBI:65315"/>
    </reaction>
</comment>
<dbReference type="InterPro" id="IPR006225">
    <property type="entry name" value="PsdUridine_synth_RluC/D"/>
</dbReference>
<dbReference type="AlphaFoldDB" id="A0A0A5G4Z4"/>
<sequence>MQMSKKGEWLEITIPQHWVGHSIESVLKNELHVPKKLLHHIRMSKGAKQNSKEVPWSTVLQKGDKLQALLFQPEELGVTPTYMDIEVLYEDDHVLVVNKPAGMNVHPNEERQTNTLANGVAYHYQSQGLAVKVRHIHRLDQDTTGAVVFAKHPLAVATMDRLLEQRSIKRTYLALVHGKLKKKKGVINERIGKDRHHPSRRRVSPTGQEAVTNYEVLNYMSKHELSIVKIQLDTGRTHQIRVHLGHLGHPLYGDSLYGSNIKGSRQALHAAEVTFPHPISGEVIDCVAPFIGGDNLFPGSVRDYI</sequence>
<reference evidence="7 8" key="1">
    <citation type="submission" date="2013-08" db="EMBL/GenBank/DDBJ databases">
        <authorList>
            <person name="Huang J."/>
            <person name="Wang G."/>
        </authorList>
    </citation>
    <scope>NUCLEOTIDE SEQUENCE [LARGE SCALE GENOMIC DNA]</scope>
    <source>
        <strain evidence="7 8">BH030004</strain>
    </source>
</reference>
<dbReference type="GO" id="GO:0003723">
    <property type="term" value="F:RNA binding"/>
    <property type="evidence" value="ECO:0007669"/>
    <property type="project" value="InterPro"/>
</dbReference>
<name>A0A0A5G4Z4_9BACI</name>
<dbReference type="SUPFAM" id="SSF55120">
    <property type="entry name" value="Pseudouridine synthase"/>
    <property type="match status" value="1"/>
</dbReference>
<dbReference type="FunFam" id="3.30.2350.10:FF:000005">
    <property type="entry name" value="Pseudouridine synthase"/>
    <property type="match status" value="1"/>
</dbReference>
<dbReference type="PROSITE" id="PS01129">
    <property type="entry name" value="PSI_RLU"/>
    <property type="match status" value="1"/>
</dbReference>
<dbReference type="STRING" id="1385511.GCA_000425225_03315"/>
<comment type="function">
    <text evidence="5">Responsible for synthesis of pseudouridine from uracil.</text>
</comment>
<dbReference type="NCBIfam" id="TIGR00005">
    <property type="entry name" value="rluA_subfam"/>
    <property type="match status" value="1"/>
</dbReference>
<evidence type="ECO:0000256" key="4">
    <source>
        <dbReference type="PIRSR" id="PIRSR606225-1"/>
    </source>
</evidence>
<dbReference type="CDD" id="cd02869">
    <property type="entry name" value="PseudoU_synth_RluA_like"/>
    <property type="match status" value="1"/>
</dbReference>
<dbReference type="EC" id="5.4.99.-" evidence="5"/>
<evidence type="ECO:0000256" key="1">
    <source>
        <dbReference type="ARBA" id="ARBA00000073"/>
    </source>
</evidence>
<comment type="similarity">
    <text evidence="2 5">Belongs to the pseudouridine synthase RluA family.</text>
</comment>
<evidence type="ECO:0000259" key="6">
    <source>
        <dbReference type="Pfam" id="PF00849"/>
    </source>
</evidence>
<keyword evidence="8" id="KW-1185">Reference proteome</keyword>
<dbReference type="GO" id="GO:0009982">
    <property type="term" value="F:pseudouridine synthase activity"/>
    <property type="evidence" value="ECO:0007669"/>
    <property type="project" value="InterPro"/>
</dbReference>
<keyword evidence="3 5" id="KW-0413">Isomerase</keyword>
<comment type="caution">
    <text evidence="7">The sequence shown here is derived from an EMBL/GenBank/DDBJ whole genome shotgun (WGS) entry which is preliminary data.</text>
</comment>
<dbReference type="Pfam" id="PF00849">
    <property type="entry name" value="PseudoU_synth_2"/>
    <property type="match status" value="1"/>
</dbReference>
<dbReference type="PANTHER" id="PTHR21600">
    <property type="entry name" value="MITOCHONDRIAL RNA PSEUDOURIDINE SYNTHASE"/>
    <property type="match status" value="1"/>
</dbReference>
<dbReference type="GO" id="GO:0000455">
    <property type="term" value="P:enzyme-directed rRNA pseudouridine synthesis"/>
    <property type="evidence" value="ECO:0007669"/>
    <property type="project" value="TreeGrafter"/>
</dbReference>
<evidence type="ECO:0000256" key="3">
    <source>
        <dbReference type="ARBA" id="ARBA00023235"/>
    </source>
</evidence>
<dbReference type="Proteomes" id="UP000030403">
    <property type="component" value="Unassembled WGS sequence"/>
</dbReference>
<dbReference type="InterPro" id="IPR050188">
    <property type="entry name" value="RluA_PseudoU_synthase"/>
</dbReference>
<dbReference type="Gene3D" id="3.30.2350.10">
    <property type="entry name" value="Pseudouridine synthase"/>
    <property type="match status" value="1"/>
</dbReference>
<evidence type="ECO:0000313" key="7">
    <source>
        <dbReference type="EMBL" id="KGX87109.1"/>
    </source>
</evidence>
<dbReference type="RefSeq" id="WP_027446921.1">
    <property type="nucleotide sequence ID" value="NZ_AULJ01000043.1"/>
</dbReference>
<dbReference type="InterPro" id="IPR020103">
    <property type="entry name" value="PsdUridine_synth_cat_dom_sf"/>
</dbReference>
<evidence type="ECO:0000256" key="2">
    <source>
        <dbReference type="ARBA" id="ARBA00010876"/>
    </source>
</evidence>
<protein>
    <recommendedName>
        <fullName evidence="5">Pseudouridine synthase</fullName>
        <ecNumber evidence="5">5.4.99.-</ecNumber>
    </recommendedName>
</protein>
<evidence type="ECO:0000256" key="5">
    <source>
        <dbReference type="RuleBase" id="RU362028"/>
    </source>
</evidence>
<proteinExistence type="inferred from homology"/>
<accession>A0A0A5G4Z4</accession>
<gene>
    <name evidence="7" type="ORF">N783_10335</name>
</gene>
<feature type="domain" description="Pseudouridine synthase RsuA/RluA-like" evidence="6">
    <location>
        <begin position="93"/>
        <end position="244"/>
    </location>
</feature>
<dbReference type="eggNOG" id="COG0564">
    <property type="taxonomic scope" value="Bacteria"/>
</dbReference>
<organism evidence="7 8">
    <name type="scientific">Pontibacillus marinus BH030004 = DSM 16465</name>
    <dbReference type="NCBI Taxonomy" id="1385511"/>
    <lineage>
        <taxon>Bacteria</taxon>
        <taxon>Bacillati</taxon>
        <taxon>Bacillota</taxon>
        <taxon>Bacilli</taxon>
        <taxon>Bacillales</taxon>
        <taxon>Bacillaceae</taxon>
        <taxon>Pontibacillus</taxon>
    </lineage>
</organism>
<feature type="active site" evidence="4">
    <location>
        <position position="140"/>
    </location>
</feature>
<dbReference type="EMBL" id="AVPF01000026">
    <property type="protein sequence ID" value="KGX87109.1"/>
    <property type="molecule type" value="Genomic_DNA"/>
</dbReference>
<dbReference type="InterPro" id="IPR006224">
    <property type="entry name" value="PsdUridine_synth_RluA-like_CS"/>
</dbReference>
<dbReference type="GO" id="GO:0140098">
    <property type="term" value="F:catalytic activity, acting on RNA"/>
    <property type="evidence" value="ECO:0007669"/>
    <property type="project" value="UniProtKB-ARBA"/>
</dbReference>
<dbReference type="InterPro" id="IPR006145">
    <property type="entry name" value="PsdUridine_synth_RsuA/RluA"/>
</dbReference>
<evidence type="ECO:0000313" key="8">
    <source>
        <dbReference type="Proteomes" id="UP000030403"/>
    </source>
</evidence>